<evidence type="ECO:0000313" key="15">
    <source>
        <dbReference type="Proteomes" id="UP001220010"/>
    </source>
</evidence>
<dbReference type="EMBL" id="JARFPK010000032">
    <property type="protein sequence ID" value="MDF0591256.1"/>
    <property type="molecule type" value="Genomic_DNA"/>
</dbReference>
<comment type="catalytic activity">
    <reaction evidence="11">
        <text>O-(5'-adenylyl)-L-tyrosyl-[protein] + ATP = O-[5'-(adenylyl-(5'-&gt;3')-adenylyl)]-L-tyrosyl-[protein] + diphosphate</text>
        <dbReference type="Rhea" id="RHEA:66528"/>
        <dbReference type="Rhea" id="RHEA-COMP:13846"/>
        <dbReference type="Rhea" id="RHEA-COMP:17046"/>
        <dbReference type="ChEBI" id="CHEBI:30616"/>
        <dbReference type="ChEBI" id="CHEBI:33019"/>
        <dbReference type="ChEBI" id="CHEBI:83624"/>
        <dbReference type="ChEBI" id="CHEBI:167160"/>
    </reaction>
</comment>
<evidence type="ECO:0000256" key="5">
    <source>
        <dbReference type="ARBA" id="ARBA00022723"/>
    </source>
</evidence>
<dbReference type="SUPFAM" id="SSF81301">
    <property type="entry name" value="Nucleotidyltransferase"/>
    <property type="match status" value="1"/>
</dbReference>
<dbReference type="EC" id="2.7.7.108" evidence="9"/>
<dbReference type="Pfam" id="PF01909">
    <property type="entry name" value="NTP_transf_2"/>
    <property type="match status" value="1"/>
</dbReference>
<dbReference type="CDD" id="cd05403">
    <property type="entry name" value="NT_KNTase_like"/>
    <property type="match status" value="1"/>
</dbReference>
<evidence type="ECO:0000313" key="14">
    <source>
        <dbReference type="EMBL" id="MDF0591256.1"/>
    </source>
</evidence>
<evidence type="ECO:0000256" key="12">
    <source>
        <dbReference type="ARBA" id="ARBA00048696"/>
    </source>
</evidence>
<evidence type="ECO:0000256" key="10">
    <source>
        <dbReference type="ARBA" id="ARBA00038276"/>
    </source>
</evidence>
<evidence type="ECO:0000256" key="4">
    <source>
        <dbReference type="ARBA" id="ARBA00022695"/>
    </source>
</evidence>
<dbReference type="PANTHER" id="PTHR33571">
    <property type="entry name" value="SSL8005 PROTEIN"/>
    <property type="match status" value="1"/>
</dbReference>
<protein>
    <recommendedName>
        <fullName evidence="9">protein adenylyltransferase</fullName>
        <ecNumber evidence="9">2.7.7.108</ecNumber>
    </recommendedName>
</protein>
<comment type="caution">
    <text evidence="14">The sequence shown here is derived from an EMBL/GenBank/DDBJ whole genome shotgun (WGS) entry which is preliminary data.</text>
</comment>
<dbReference type="PANTHER" id="PTHR33571:SF14">
    <property type="entry name" value="PROTEIN ADENYLYLTRANSFERASE MJ0435-RELATED"/>
    <property type="match status" value="1"/>
</dbReference>
<evidence type="ECO:0000259" key="13">
    <source>
        <dbReference type="Pfam" id="PF01909"/>
    </source>
</evidence>
<evidence type="ECO:0000256" key="7">
    <source>
        <dbReference type="ARBA" id="ARBA00022840"/>
    </source>
</evidence>
<keyword evidence="2" id="KW-1277">Toxin-antitoxin system</keyword>
<comment type="catalytic activity">
    <reaction evidence="12">
        <text>L-tyrosyl-[protein] + ATP = O-(5'-adenylyl)-L-tyrosyl-[protein] + diphosphate</text>
        <dbReference type="Rhea" id="RHEA:54288"/>
        <dbReference type="Rhea" id="RHEA-COMP:10136"/>
        <dbReference type="Rhea" id="RHEA-COMP:13846"/>
        <dbReference type="ChEBI" id="CHEBI:30616"/>
        <dbReference type="ChEBI" id="CHEBI:33019"/>
        <dbReference type="ChEBI" id="CHEBI:46858"/>
        <dbReference type="ChEBI" id="CHEBI:83624"/>
        <dbReference type="EC" id="2.7.7.108"/>
    </reaction>
</comment>
<evidence type="ECO:0000256" key="3">
    <source>
        <dbReference type="ARBA" id="ARBA00022679"/>
    </source>
</evidence>
<dbReference type="Gene3D" id="3.30.460.10">
    <property type="entry name" value="Beta Polymerase, domain 2"/>
    <property type="match status" value="1"/>
</dbReference>
<keyword evidence="3" id="KW-0808">Transferase</keyword>
<evidence type="ECO:0000256" key="11">
    <source>
        <dbReference type="ARBA" id="ARBA00047518"/>
    </source>
</evidence>
<dbReference type="RefSeq" id="WP_316966993.1">
    <property type="nucleotide sequence ID" value="NZ_JARFPK010000032.1"/>
</dbReference>
<keyword evidence="15" id="KW-1185">Reference proteome</keyword>
<keyword evidence="4" id="KW-0548">Nucleotidyltransferase</keyword>
<evidence type="ECO:0000256" key="2">
    <source>
        <dbReference type="ARBA" id="ARBA00022649"/>
    </source>
</evidence>
<dbReference type="InterPro" id="IPR052038">
    <property type="entry name" value="Type-VII_TA_antitoxin"/>
</dbReference>
<dbReference type="InterPro" id="IPR043519">
    <property type="entry name" value="NT_sf"/>
</dbReference>
<dbReference type="Proteomes" id="UP001220010">
    <property type="component" value="Unassembled WGS sequence"/>
</dbReference>
<gene>
    <name evidence="14" type="ORF">P0O15_08795</name>
</gene>
<evidence type="ECO:0000256" key="1">
    <source>
        <dbReference type="ARBA" id="ARBA00001946"/>
    </source>
</evidence>
<evidence type="ECO:0000256" key="9">
    <source>
        <dbReference type="ARBA" id="ARBA00034531"/>
    </source>
</evidence>
<reference evidence="14 15" key="1">
    <citation type="submission" date="2023-03" db="EMBL/GenBank/DDBJ databases">
        <title>WGS of Methanotrichaceae archaeon Mx.</title>
        <authorList>
            <person name="Sorokin D.Y."/>
            <person name="Merkel A.Y."/>
        </authorList>
    </citation>
    <scope>NUCLEOTIDE SEQUENCE [LARGE SCALE GENOMIC DNA]</scope>
    <source>
        <strain evidence="14 15">Mx</strain>
    </source>
</reference>
<evidence type="ECO:0000256" key="6">
    <source>
        <dbReference type="ARBA" id="ARBA00022741"/>
    </source>
</evidence>
<feature type="domain" description="Polymerase nucleotidyl transferase" evidence="13">
    <location>
        <begin position="51"/>
        <end position="124"/>
    </location>
</feature>
<keyword evidence="6" id="KW-0547">Nucleotide-binding</keyword>
<sequence length="135" mass="15300">MDSEETDFGGAGPFVIYIIISNPQIPLRTNMTRSSGEEELSIDEILYILRENKPALAERYKVKSLGVFGSRVRGEARKDSDVDILVEFAETPDLFKFMDLEEELVLLLRRQVDLVTKRALKGNIGRRILGEVVEV</sequence>
<accession>A0ABT5X970</accession>
<evidence type="ECO:0000256" key="8">
    <source>
        <dbReference type="ARBA" id="ARBA00022842"/>
    </source>
</evidence>
<organism evidence="14 15">
    <name type="scientific">Candidatus Methanocrinis natronophilus</name>
    <dbReference type="NCBI Taxonomy" id="3033396"/>
    <lineage>
        <taxon>Archaea</taxon>
        <taxon>Methanobacteriati</taxon>
        <taxon>Methanobacteriota</taxon>
        <taxon>Stenosarchaea group</taxon>
        <taxon>Methanomicrobia</taxon>
        <taxon>Methanotrichales</taxon>
        <taxon>Methanotrichaceae</taxon>
        <taxon>Methanocrinis</taxon>
    </lineage>
</organism>
<proteinExistence type="inferred from homology"/>
<comment type="cofactor">
    <cofactor evidence="1">
        <name>Mg(2+)</name>
        <dbReference type="ChEBI" id="CHEBI:18420"/>
    </cofactor>
</comment>
<keyword evidence="5" id="KW-0479">Metal-binding</keyword>
<name>A0ABT5X970_9EURY</name>
<comment type="similarity">
    <text evidence="10">Belongs to the MntA antitoxin family.</text>
</comment>
<keyword evidence="8" id="KW-0460">Magnesium</keyword>
<dbReference type="InterPro" id="IPR002934">
    <property type="entry name" value="Polymerase_NTP_transf_dom"/>
</dbReference>
<keyword evidence="7" id="KW-0067">ATP-binding</keyword>